<dbReference type="GO" id="GO:0051287">
    <property type="term" value="F:NAD binding"/>
    <property type="evidence" value="ECO:0007669"/>
    <property type="project" value="InterPro"/>
</dbReference>
<feature type="domain" description="Malic enzyme N-terminal" evidence="9">
    <location>
        <begin position="91"/>
        <end position="273"/>
    </location>
</feature>
<dbReference type="GO" id="GO:0046872">
    <property type="term" value="F:metal ion binding"/>
    <property type="evidence" value="ECO:0007669"/>
    <property type="project" value="UniProtKB-KW"/>
</dbReference>
<proteinExistence type="inferred from homology"/>
<accession>A0AAF0EDK2</accession>
<reference evidence="10" key="1">
    <citation type="submission" date="2023-03" db="EMBL/GenBank/DDBJ databases">
        <title>Mating type loci evolution in Malassezia.</title>
        <authorList>
            <person name="Coelho M.A."/>
        </authorList>
    </citation>
    <scope>NUCLEOTIDE SEQUENCE</scope>
    <source>
        <strain evidence="10">CBS 12830</strain>
    </source>
</reference>
<dbReference type="PROSITE" id="PS00331">
    <property type="entry name" value="MALIC_ENZYMES"/>
    <property type="match status" value="1"/>
</dbReference>
<dbReference type="SUPFAM" id="SSF53223">
    <property type="entry name" value="Aminoacid dehydrogenase-like, N-terminal domain"/>
    <property type="match status" value="1"/>
</dbReference>
<evidence type="ECO:0000256" key="6">
    <source>
        <dbReference type="RuleBase" id="RU003426"/>
    </source>
</evidence>
<dbReference type="InterPro" id="IPR037062">
    <property type="entry name" value="Malic_N_dom_sf"/>
</dbReference>
<gene>
    <name evidence="10" type="ORF">MEQU1_001267</name>
</gene>
<comment type="cofactor">
    <cofactor evidence="1">
        <name>Mn(2+)</name>
        <dbReference type="ChEBI" id="CHEBI:29035"/>
    </cofactor>
</comment>
<dbReference type="InterPro" id="IPR036291">
    <property type="entry name" value="NAD(P)-bd_dom_sf"/>
</dbReference>
<evidence type="ECO:0000256" key="3">
    <source>
        <dbReference type="ARBA" id="ARBA00008785"/>
    </source>
</evidence>
<feature type="domain" description="Malic enzyme NAD-binding" evidence="8">
    <location>
        <begin position="283"/>
        <end position="542"/>
    </location>
</feature>
<keyword evidence="11" id="KW-1185">Reference proteome</keyword>
<feature type="region of interest" description="Disordered" evidence="7">
    <location>
        <begin position="591"/>
        <end position="624"/>
    </location>
</feature>
<name>A0AAF0EDK2_9BASI</name>
<feature type="compositionally biased region" description="Polar residues" evidence="7">
    <location>
        <begin position="609"/>
        <end position="624"/>
    </location>
</feature>
<dbReference type="Proteomes" id="UP001214415">
    <property type="component" value="Chromosome 2"/>
</dbReference>
<sequence>MPSSTQADHSVKKDTVHYAIENHEYGGAACFRDNYTNKGTGFSMEERLRLGLEGLLPPAVQTMEQQLERIHHQLLTKETPIQKHIELMNLRQRNERLFYAYVMKNLLETLPLVYTPTVGEACQKFSGMFRRPEGLTLTINDKGSIASCVANWPRPQDTPRVAVITDGSRILGLGDLGWNGLGITIGKLSLYVACAGVHPQSTMPIVVDIGTNNEELLNDPLYLGLRQKRASDDELTELVDEIMYELHKRYPYLIIQFEDWSSANAFKFLDRYQGKYPMFNDDIQGTGAVILGGFINAARQWAKASGKSLEDQRILMVGAGSASVGVAKQLMSFFIKHGLTEEQAKERIWTTDSKGLVTANRGDHLADHKLYFARHDNGDKQYKELEEIIDYVKPTALLGMSTVRGTFTPNVLKRMAQLNERPIIMALSNPTSKSECTFEEALKYTDGKAIFAAGSPFDPVEINGKIRYSDQGNNFYIFPGVGIAGALTRAKHITEAIITESALALADSMNEKETEMDLLYPLPERVREIAHYIAFRCIKAINKAGLAQDNGFTASLSDDELFKWVHDEMWVPSNVDAIVAVSAALYQWSKKETGPDDEPKTAPKRVGSPNPTLSLSLPTDPSWTSKPVSEEVVDLLLSAQADYNLHVLVNAPDGQPLKLPCDKVLAYANAQGRAMMQRALKCQLHVELVFVDKQGWIAWDAKDELSSYLDRLNQLAQVVDKMLVVLMPADPAPNAIALQDLDRSWKKHAIAQNPHTYWLDMRQSAWQGLQEELGRERLGWN</sequence>
<evidence type="ECO:0000313" key="11">
    <source>
        <dbReference type="Proteomes" id="UP001214415"/>
    </source>
</evidence>
<evidence type="ECO:0000313" key="10">
    <source>
        <dbReference type="EMBL" id="WFD22595.1"/>
    </source>
</evidence>
<evidence type="ECO:0000256" key="7">
    <source>
        <dbReference type="SAM" id="MobiDB-lite"/>
    </source>
</evidence>
<protein>
    <recommendedName>
        <fullName evidence="6">Malic enzyme</fullName>
    </recommendedName>
</protein>
<evidence type="ECO:0000256" key="2">
    <source>
        <dbReference type="ARBA" id="ARBA00001946"/>
    </source>
</evidence>
<dbReference type="SMART" id="SM00919">
    <property type="entry name" value="Malic_M"/>
    <property type="match status" value="1"/>
</dbReference>
<dbReference type="SUPFAM" id="SSF51735">
    <property type="entry name" value="NAD(P)-binding Rossmann-fold domains"/>
    <property type="match status" value="1"/>
</dbReference>
<dbReference type="InterPro" id="IPR046346">
    <property type="entry name" value="Aminoacid_DH-like_N_sf"/>
</dbReference>
<evidence type="ECO:0000256" key="1">
    <source>
        <dbReference type="ARBA" id="ARBA00001936"/>
    </source>
</evidence>
<dbReference type="NCBIfam" id="NF010052">
    <property type="entry name" value="PRK13529.1"/>
    <property type="match status" value="1"/>
</dbReference>
<evidence type="ECO:0000256" key="5">
    <source>
        <dbReference type="ARBA" id="ARBA00023002"/>
    </source>
</evidence>
<dbReference type="PRINTS" id="PR00072">
    <property type="entry name" value="MALOXRDTASE"/>
</dbReference>
<dbReference type="SMART" id="SM01274">
    <property type="entry name" value="malic"/>
    <property type="match status" value="1"/>
</dbReference>
<dbReference type="PANTHER" id="PTHR23406">
    <property type="entry name" value="MALIC ENZYME-RELATED"/>
    <property type="match status" value="1"/>
</dbReference>
<dbReference type="GO" id="GO:0006108">
    <property type="term" value="P:malate metabolic process"/>
    <property type="evidence" value="ECO:0007669"/>
    <property type="project" value="TreeGrafter"/>
</dbReference>
<dbReference type="Pfam" id="PF03949">
    <property type="entry name" value="Malic_M"/>
    <property type="match status" value="1"/>
</dbReference>
<evidence type="ECO:0000259" key="9">
    <source>
        <dbReference type="SMART" id="SM01274"/>
    </source>
</evidence>
<dbReference type="CDD" id="cd05312">
    <property type="entry name" value="NAD_bind_1_malic_enz"/>
    <property type="match status" value="1"/>
</dbReference>
<organism evidence="10 11">
    <name type="scientific">Malassezia equina</name>
    <dbReference type="NCBI Taxonomy" id="1381935"/>
    <lineage>
        <taxon>Eukaryota</taxon>
        <taxon>Fungi</taxon>
        <taxon>Dikarya</taxon>
        <taxon>Basidiomycota</taxon>
        <taxon>Ustilaginomycotina</taxon>
        <taxon>Malasseziomycetes</taxon>
        <taxon>Malasseziales</taxon>
        <taxon>Malasseziaceae</taxon>
        <taxon>Malassezia</taxon>
    </lineage>
</organism>
<dbReference type="FunFam" id="3.40.50.720:FF:000182">
    <property type="entry name" value="NAD-dependent malic enzyme"/>
    <property type="match status" value="1"/>
</dbReference>
<dbReference type="Pfam" id="PF00390">
    <property type="entry name" value="malic"/>
    <property type="match status" value="1"/>
</dbReference>
<dbReference type="InterPro" id="IPR015884">
    <property type="entry name" value="Malic_enzyme_CS"/>
</dbReference>
<dbReference type="InterPro" id="IPR012301">
    <property type="entry name" value="Malic_N_dom"/>
</dbReference>
<comment type="cofactor">
    <cofactor evidence="2">
        <name>Mg(2+)</name>
        <dbReference type="ChEBI" id="CHEBI:18420"/>
    </cofactor>
</comment>
<evidence type="ECO:0000256" key="4">
    <source>
        <dbReference type="ARBA" id="ARBA00022723"/>
    </source>
</evidence>
<evidence type="ECO:0000259" key="8">
    <source>
        <dbReference type="SMART" id="SM00919"/>
    </source>
</evidence>
<comment type="similarity">
    <text evidence="3 6">Belongs to the malic enzymes family.</text>
</comment>
<dbReference type="PANTHER" id="PTHR23406:SF32">
    <property type="entry name" value="NADP-DEPENDENT MALIC ENZYME"/>
    <property type="match status" value="1"/>
</dbReference>
<dbReference type="GO" id="GO:0004471">
    <property type="term" value="F:malate dehydrogenase (decarboxylating) (NAD+) activity"/>
    <property type="evidence" value="ECO:0007669"/>
    <property type="project" value="TreeGrafter"/>
</dbReference>
<feature type="compositionally biased region" description="Basic and acidic residues" evidence="7">
    <location>
        <begin position="591"/>
        <end position="601"/>
    </location>
</feature>
<dbReference type="Gene3D" id="3.40.50.720">
    <property type="entry name" value="NAD(P)-binding Rossmann-like Domain"/>
    <property type="match status" value="1"/>
</dbReference>
<dbReference type="GO" id="GO:0005739">
    <property type="term" value="C:mitochondrion"/>
    <property type="evidence" value="ECO:0007669"/>
    <property type="project" value="TreeGrafter"/>
</dbReference>
<dbReference type="EMBL" id="CP119901">
    <property type="protein sequence ID" value="WFD22595.1"/>
    <property type="molecule type" value="Genomic_DNA"/>
</dbReference>
<dbReference type="InterPro" id="IPR001891">
    <property type="entry name" value="Malic_OxRdtase"/>
</dbReference>
<keyword evidence="4 6" id="KW-0479">Metal-binding</keyword>
<dbReference type="InterPro" id="IPR012302">
    <property type="entry name" value="Malic_NAD-bd"/>
</dbReference>
<dbReference type="AlphaFoldDB" id="A0AAF0EDK2"/>
<dbReference type="Gene3D" id="3.40.50.10380">
    <property type="entry name" value="Malic enzyme, N-terminal domain"/>
    <property type="match status" value="1"/>
</dbReference>
<keyword evidence="5 6" id="KW-0560">Oxidoreductase</keyword>